<feature type="region of interest" description="Disordered" evidence="1">
    <location>
        <begin position="404"/>
        <end position="424"/>
    </location>
</feature>
<organism evidence="2 3">
    <name type="scientific">Panagrolaimus superbus</name>
    <dbReference type="NCBI Taxonomy" id="310955"/>
    <lineage>
        <taxon>Eukaryota</taxon>
        <taxon>Metazoa</taxon>
        <taxon>Ecdysozoa</taxon>
        <taxon>Nematoda</taxon>
        <taxon>Chromadorea</taxon>
        <taxon>Rhabditida</taxon>
        <taxon>Tylenchina</taxon>
        <taxon>Panagrolaimomorpha</taxon>
        <taxon>Panagrolaimoidea</taxon>
        <taxon>Panagrolaimidae</taxon>
        <taxon>Panagrolaimus</taxon>
    </lineage>
</organism>
<evidence type="ECO:0000256" key="1">
    <source>
        <dbReference type="SAM" id="MobiDB-lite"/>
    </source>
</evidence>
<dbReference type="WBParaSite" id="PSU_v2.g6901.t1">
    <property type="protein sequence ID" value="PSU_v2.g6901.t1"/>
    <property type="gene ID" value="PSU_v2.g6901"/>
</dbReference>
<feature type="compositionally biased region" description="Low complexity" evidence="1">
    <location>
        <begin position="769"/>
        <end position="789"/>
    </location>
</feature>
<evidence type="ECO:0000313" key="3">
    <source>
        <dbReference type="WBParaSite" id="PSU_v2.g6901.t1"/>
    </source>
</evidence>
<proteinExistence type="predicted"/>
<dbReference type="Proteomes" id="UP000887577">
    <property type="component" value="Unplaced"/>
</dbReference>
<feature type="compositionally biased region" description="Polar residues" evidence="1">
    <location>
        <begin position="747"/>
        <end position="767"/>
    </location>
</feature>
<dbReference type="InterPro" id="IPR003341">
    <property type="entry name" value="Cys_rich_tripleX"/>
</dbReference>
<evidence type="ECO:0000313" key="2">
    <source>
        <dbReference type="Proteomes" id="UP000887577"/>
    </source>
</evidence>
<dbReference type="PANTHER" id="PTHR31895:SF9">
    <property type="entry name" value="ACTIVATED IN BLOCKED UNFOLDED PROTEIN RESPONSE-RELATED"/>
    <property type="match status" value="1"/>
</dbReference>
<dbReference type="AlphaFoldDB" id="A0A914Z3G6"/>
<reference evidence="3" key="1">
    <citation type="submission" date="2022-11" db="UniProtKB">
        <authorList>
            <consortium name="WormBaseParasite"/>
        </authorList>
    </citation>
    <scope>IDENTIFICATION</scope>
</reference>
<protein>
    <submittedName>
        <fullName evidence="3">Uncharacterized protein</fullName>
    </submittedName>
</protein>
<dbReference type="Pfam" id="PF02363">
    <property type="entry name" value="C_tripleX"/>
    <property type="match status" value="12"/>
</dbReference>
<sequence>MERRRLLIDTRIGDKSKDIWLDWRQLIILTLMISVTIVSAKGEDAGESGESLSRLKREDCDCVGSETPLKCRCHSGEDAYDQICRIQSSGFNMPQTQSVASPCKPVCERSCIQSCTAQLQPVSQCAATCTFTCDKTCGQFQVSIQQLQAAANKNQAIPHVLILGGTQSPPTCKCPQNEPNCPCNCLPRCQNNCQQNCQANGQSPSQCANTCTQSCSSTCLANSIVQDSGIAPASTGVIKNCVQQCPNACQKVCIRLQPTLPLCQQNCVNTCNQNCMNIQTTTTEAPTPPPYIPAQEQPQQPPSRDCVPVCQPACLKSCTSVYQQQEQQQQPSQQVPTTYGSENSLQFGYLYGLQNVQQPGILPSVNQAQPGVYQPPQQIPQYVQPQQPQQQLQAQPQQQYNYASQQQQVYSQPQPQQPQQYQQPTDSKKLVTVTICIPQCMPQCLDSCIQNVATALQQHHQQQQQALQTHKTTVTCPAQCEPDCRPTCIQSVIQQTQAQQSVPLPSGSVTCPSVCMPECQPQCLINQAPNYLTSNLQQQQQPLNPRGIMLPSPQSNYGHLQQSSNQQQSKFSMLNKPSTTTQKPNDNNGPKTCISSCMPLCLDECVNAGMEDEVKSNEIKSQPAAPTITYTNNFQNNNKPSVFTNFKNQTHTNIPNQNGQIFLNLNHNNSSQNQNFVPRQNNTEPMRVMIHYTSEPKYTTTVPYSTTSSKPHTTTTTPLMFIPKILPASMANQQQQNPSIDPFDPSKLSQQKPNPNFHIGTSTSIPLHSTPATKTTTTNNPSTTPSSKSRSLTELIRQKCESSCEKVCNAECKKVKNPPDEICVLTCKHDCVASCSRKFQSKILKTKAA</sequence>
<keyword evidence="2" id="KW-1185">Reference proteome</keyword>
<feature type="region of interest" description="Disordered" evidence="1">
    <location>
        <begin position="731"/>
        <end position="791"/>
    </location>
</feature>
<dbReference type="PANTHER" id="PTHR31895">
    <property type="entry name" value="PROTEIN CBG03177-RELATED"/>
    <property type="match status" value="1"/>
</dbReference>
<name>A0A914Z3G6_9BILA</name>
<feature type="region of interest" description="Disordered" evidence="1">
    <location>
        <begin position="537"/>
        <end position="570"/>
    </location>
</feature>
<accession>A0A914Z3G6</accession>